<keyword evidence="3" id="KW-1185">Reference proteome</keyword>
<comment type="caution">
    <text evidence="2">The sequence shown here is derived from an EMBL/GenBank/DDBJ whole genome shotgun (WGS) entry which is preliminary data.</text>
</comment>
<dbReference type="EMBL" id="BASM01000029">
    <property type="protein sequence ID" value="GAD27464.1"/>
    <property type="molecule type" value="Genomic_DNA"/>
</dbReference>
<proteinExistence type="predicted"/>
<evidence type="ECO:0000313" key="3">
    <source>
        <dbReference type="Proteomes" id="UP000018209"/>
    </source>
</evidence>
<evidence type="ECO:0008006" key="4">
    <source>
        <dbReference type="Google" id="ProtNLM"/>
    </source>
</evidence>
<gene>
    <name evidence="2" type="ORF">NBRC3257_2463</name>
</gene>
<keyword evidence="1" id="KW-0732">Signal</keyword>
<sequence length="50" mass="5595">MKRFATLFLGFGLMLPLMACYGPHGHDWHHHHHDYRGGPYMGGGGGYGPR</sequence>
<accession>A0ABQ0IZ17</accession>
<dbReference type="RefSeq" id="WP_007282194.1">
    <property type="nucleotide sequence ID" value="NZ_BASM01000029.1"/>
</dbReference>
<name>A0ABQ0IZ17_GLUTH</name>
<evidence type="ECO:0000313" key="2">
    <source>
        <dbReference type="EMBL" id="GAD27464.1"/>
    </source>
</evidence>
<reference evidence="2 3" key="1">
    <citation type="submission" date="2013-08" db="EMBL/GenBank/DDBJ databases">
        <title>Gluconobacter thailandicus NBRC 3257 whole genome sequence.</title>
        <authorList>
            <person name="Matsutani M."/>
            <person name="Yakushi T."/>
            <person name="Matsushita K."/>
        </authorList>
    </citation>
    <scope>NUCLEOTIDE SEQUENCE [LARGE SCALE GENOMIC DNA]</scope>
    <source>
        <strain evidence="2 3">NBRC 3257</strain>
    </source>
</reference>
<evidence type="ECO:0000256" key="1">
    <source>
        <dbReference type="SAM" id="SignalP"/>
    </source>
</evidence>
<feature type="signal peptide" evidence="1">
    <location>
        <begin position="1"/>
        <end position="19"/>
    </location>
</feature>
<feature type="chain" id="PRO_5047242262" description="Lipoprotein" evidence="1">
    <location>
        <begin position="20"/>
        <end position="50"/>
    </location>
</feature>
<dbReference type="Proteomes" id="UP000018209">
    <property type="component" value="Unassembled WGS sequence"/>
</dbReference>
<protein>
    <recommendedName>
        <fullName evidence="4">Lipoprotein</fullName>
    </recommendedName>
</protein>
<organism evidence="2 3">
    <name type="scientific">Gluconobacter thailandicus NBRC 3257</name>
    <dbReference type="NCBI Taxonomy" id="1381097"/>
    <lineage>
        <taxon>Bacteria</taxon>
        <taxon>Pseudomonadati</taxon>
        <taxon>Pseudomonadota</taxon>
        <taxon>Alphaproteobacteria</taxon>
        <taxon>Acetobacterales</taxon>
        <taxon>Acetobacteraceae</taxon>
        <taxon>Gluconobacter</taxon>
    </lineage>
</organism>